<accession>A0A2U3QL68</accession>
<organism evidence="1 2">
    <name type="scientific">Candidatus Sulfobium mesophilum</name>
    <dbReference type="NCBI Taxonomy" id="2016548"/>
    <lineage>
        <taxon>Bacteria</taxon>
        <taxon>Pseudomonadati</taxon>
        <taxon>Nitrospirota</taxon>
        <taxon>Nitrospiria</taxon>
        <taxon>Nitrospirales</taxon>
        <taxon>Nitrospiraceae</taxon>
        <taxon>Candidatus Sulfobium</taxon>
    </lineage>
</organism>
<evidence type="ECO:0000313" key="2">
    <source>
        <dbReference type="Proteomes" id="UP000245125"/>
    </source>
</evidence>
<sequence>MFFILREFVVNVFKDVAPTALARDILAQEYGVDSDTIKKRIPRGISKDLNDKYPNIPNYPQFIKTMITEGLERKIKAQEKRKSRQDQQRLIP</sequence>
<dbReference type="EMBL" id="OUUY01000145">
    <property type="protein sequence ID" value="SPQ02144.1"/>
    <property type="molecule type" value="Genomic_DNA"/>
</dbReference>
<proteinExistence type="predicted"/>
<protein>
    <submittedName>
        <fullName evidence="1">Uncharacterized protein</fullName>
    </submittedName>
</protein>
<dbReference type="AlphaFoldDB" id="A0A2U3QL68"/>
<dbReference type="Proteomes" id="UP000245125">
    <property type="component" value="Unassembled WGS sequence"/>
</dbReference>
<reference evidence="2" key="1">
    <citation type="submission" date="2018-03" db="EMBL/GenBank/DDBJ databases">
        <authorList>
            <person name="Zecchin S."/>
        </authorList>
    </citation>
    <scope>NUCLEOTIDE SEQUENCE [LARGE SCALE GENOMIC DNA]</scope>
</reference>
<evidence type="ECO:0000313" key="1">
    <source>
        <dbReference type="EMBL" id="SPQ02144.1"/>
    </source>
</evidence>
<gene>
    <name evidence="1" type="ORF">NBG4_930008</name>
</gene>
<name>A0A2U3QL68_9BACT</name>
<keyword evidence="2" id="KW-1185">Reference proteome</keyword>